<reference evidence="4" key="1">
    <citation type="submission" date="2016-03" db="EMBL/GenBank/DDBJ databases">
        <authorList>
            <person name="Devillers Hugo."/>
        </authorList>
    </citation>
    <scope>NUCLEOTIDE SEQUENCE [LARGE SCALE GENOMIC DNA]</scope>
</reference>
<dbReference type="PANTHER" id="PTHR12822:SF2">
    <property type="entry name" value="PROTEIN YIPF"/>
    <property type="match status" value="1"/>
</dbReference>
<dbReference type="GO" id="GO:0005794">
    <property type="term" value="C:Golgi apparatus"/>
    <property type="evidence" value="ECO:0007669"/>
    <property type="project" value="InterPro"/>
</dbReference>
<dbReference type="AlphaFoldDB" id="A0A1G4IUD9"/>
<name>A0A1G4IUD9_9SACH</name>
<evidence type="ECO:0000313" key="3">
    <source>
        <dbReference type="EMBL" id="SCU80362.1"/>
    </source>
</evidence>
<dbReference type="GO" id="GO:0016192">
    <property type="term" value="P:vesicle-mediated transport"/>
    <property type="evidence" value="ECO:0007669"/>
    <property type="project" value="InterPro"/>
</dbReference>
<evidence type="ECO:0000256" key="2">
    <source>
        <dbReference type="SAM" id="Phobius"/>
    </source>
</evidence>
<evidence type="ECO:0000256" key="1">
    <source>
        <dbReference type="SAM" id="MobiDB-lite"/>
    </source>
</evidence>
<gene>
    <name evidence="3" type="ORF">LAME_0B02762G</name>
</gene>
<feature type="transmembrane region" description="Helical" evidence="2">
    <location>
        <begin position="196"/>
        <end position="215"/>
    </location>
</feature>
<protein>
    <submittedName>
        <fullName evidence="3">LAME_0B02762g1_1</fullName>
    </submittedName>
</protein>
<dbReference type="EMBL" id="LT598478">
    <property type="protein sequence ID" value="SCU80362.1"/>
    <property type="molecule type" value="Genomic_DNA"/>
</dbReference>
<dbReference type="PANTHER" id="PTHR12822">
    <property type="entry name" value="PROTEIN YIPF"/>
    <property type="match status" value="1"/>
</dbReference>
<accession>A0A1G4IUD9</accession>
<feature type="region of interest" description="Disordered" evidence="1">
    <location>
        <begin position="1"/>
        <end position="38"/>
    </location>
</feature>
<proteinExistence type="predicted"/>
<organism evidence="3 4">
    <name type="scientific">Lachancea meyersii CBS 8951</name>
    <dbReference type="NCBI Taxonomy" id="1266667"/>
    <lineage>
        <taxon>Eukaryota</taxon>
        <taxon>Fungi</taxon>
        <taxon>Dikarya</taxon>
        <taxon>Ascomycota</taxon>
        <taxon>Saccharomycotina</taxon>
        <taxon>Saccharomycetes</taxon>
        <taxon>Saccharomycetales</taxon>
        <taxon>Saccharomycetaceae</taxon>
        <taxon>Lachancea</taxon>
    </lineage>
</organism>
<sequence>MEGPNPFADGVQEDDYESDFQRLDSPPPVLPSDTGNAKINPASNGQYADLYHVDLDTLKSRLKAALIAQKIDQEGPFRPDLYAPVWVTMTAAAAHFYVRSLLVLIMSLIEGHIPSIMSRTHTIIPYMAFAFSYVSVSPALVHVLAKFVFKIKSDWGLVELVSLYGYSMTIWVALAAVNIVFIPLQTVLPNLFSIPMYWTRIMVGVIHTAFFFYRQFKTDDESDLKKLYITVVAVSALSAVILKLMSNSLT</sequence>
<feature type="transmembrane region" description="Helical" evidence="2">
    <location>
        <begin position="161"/>
        <end position="184"/>
    </location>
</feature>
<feature type="transmembrane region" description="Helical" evidence="2">
    <location>
        <begin position="227"/>
        <end position="245"/>
    </location>
</feature>
<keyword evidence="2" id="KW-0812">Transmembrane</keyword>
<dbReference type="InterPro" id="IPR039765">
    <property type="entry name" value="Yip5/YIPF1/YIPF2"/>
</dbReference>
<dbReference type="GO" id="GO:0031267">
    <property type="term" value="F:small GTPase binding"/>
    <property type="evidence" value="ECO:0007669"/>
    <property type="project" value="InterPro"/>
</dbReference>
<keyword evidence="4" id="KW-1185">Reference proteome</keyword>
<keyword evidence="2" id="KW-0472">Membrane</keyword>
<keyword evidence="2" id="KW-1133">Transmembrane helix</keyword>
<evidence type="ECO:0000313" key="4">
    <source>
        <dbReference type="Proteomes" id="UP000191144"/>
    </source>
</evidence>
<dbReference type="Proteomes" id="UP000191144">
    <property type="component" value="Chromosome B"/>
</dbReference>
<dbReference type="OrthoDB" id="10256463at2759"/>
<feature type="transmembrane region" description="Helical" evidence="2">
    <location>
        <begin position="123"/>
        <end position="149"/>
    </location>
</feature>